<feature type="signal peptide" evidence="1">
    <location>
        <begin position="1"/>
        <end position="27"/>
    </location>
</feature>
<comment type="caution">
    <text evidence="2">The sequence shown here is derived from an EMBL/GenBank/DDBJ whole genome shotgun (WGS) entry which is preliminary data.</text>
</comment>
<sequence>MNLRYTLKISACALGLCWSLLSVSATAEVLLDPMQMQNWEVHEFVEGTRYIARQEDQQSMLMANTKHGAGGYGLERSLNIRKTPWLVWRWKADKFPQVDDERVKAGDDFVARVYVIKKGLFGIFGTKVINYVFSAKQPTGSQWINPFTSRAVMIAASGNDSPKGEWIEVRRNLMQDWQKVWGEQPKSLDAIAIMTDADNSKSAARAVYGPIMLTSQVANGVQK</sequence>
<dbReference type="Pfam" id="PF11249">
    <property type="entry name" value="DUF3047"/>
    <property type="match status" value="1"/>
</dbReference>
<dbReference type="RefSeq" id="WP_116687952.1">
    <property type="nucleotide sequence ID" value="NZ_CAWNYD010000006.1"/>
</dbReference>
<dbReference type="AlphaFoldDB" id="A0A2V1GTP6"/>
<dbReference type="InterPro" id="IPR021409">
    <property type="entry name" value="DUF3047"/>
</dbReference>
<reference evidence="2 3" key="1">
    <citation type="submission" date="2018-04" db="EMBL/GenBank/DDBJ databases">
        <title>Thalassorhabdus spongiae gen. nov., sp. nov., isolated from a marine sponge in South-West Iceland.</title>
        <authorList>
            <person name="Knobloch S."/>
            <person name="Daussin A."/>
            <person name="Johannsson R."/>
            <person name="Marteinsson V.T."/>
        </authorList>
    </citation>
    <scope>NUCLEOTIDE SEQUENCE [LARGE SCALE GENOMIC DNA]</scope>
    <source>
        <strain evidence="2 3">Hp12</strain>
    </source>
</reference>
<accession>A0A2V1GTP6</accession>
<feature type="chain" id="PRO_5015858373" description="DUF3047 domain-containing protein" evidence="1">
    <location>
        <begin position="28"/>
        <end position="223"/>
    </location>
</feature>
<name>A0A2V1GTP6_9GAMM</name>
<dbReference type="Proteomes" id="UP000244906">
    <property type="component" value="Unassembled WGS sequence"/>
</dbReference>
<gene>
    <name evidence="2" type="ORF">DC094_15085</name>
</gene>
<evidence type="ECO:0008006" key="4">
    <source>
        <dbReference type="Google" id="ProtNLM"/>
    </source>
</evidence>
<keyword evidence="3" id="KW-1185">Reference proteome</keyword>
<evidence type="ECO:0000313" key="3">
    <source>
        <dbReference type="Proteomes" id="UP000244906"/>
    </source>
</evidence>
<protein>
    <recommendedName>
        <fullName evidence="4">DUF3047 domain-containing protein</fullName>
    </recommendedName>
</protein>
<evidence type="ECO:0000256" key="1">
    <source>
        <dbReference type="SAM" id="SignalP"/>
    </source>
</evidence>
<evidence type="ECO:0000313" key="2">
    <source>
        <dbReference type="EMBL" id="PVZ67756.1"/>
    </source>
</evidence>
<dbReference type="EMBL" id="QDDL01000006">
    <property type="protein sequence ID" value="PVZ67756.1"/>
    <property type="molecule type" value="Genomic_DNA"/>
</dbReference>
<keyword evidence="1" id="KW-0732">Signal</keyword>
<proteinExistence type="predicted"/>
<organism evidence="2 3">
    <name type="scientific">Pelagibaculum spongiae</name>
    <dbReference type="NCBI Taxonomy" id="2080658"/>
    <lineage>
        <taxon>Bacteria</taxon>
        <taxon>Pseudomonadati</taxon>
        <taxon>Pseudomonadota</taxon>
        <taxon>Gammaproteobacteria</taxon>
        <taxon>Oceanospirillales</taxon>
        <taxon>Pelagibaculum</taxon>
    </lineage>
</organism>
<dbReference type="OrthoDB" id="9775969at2"/>